<accession>A0A8K0V6X9</accession>
<evidence type="ECO:0000313" key="1">
    <source>
        <dbReference type="EMBL" id="MBL4916567.1"/>
    </source>
</evidence>
<dbReference type="Proteomes" id="UP000648908">
    <property type="component" value="Unassembled WGS sequence"/>
</dbReference>
<comment type="caution">
    <text evidence="1">The sequence shown here is derived from an EMBL/GenBank/DDBJ whole genome shotgun (WGS) entry which is preliminary data.</text>
</comment>
<name>A0A8K0V6X9_9RHOB</name>
<proteinExistence type="predicted"/>
<gene>
    <name evidence="1" type="ORF">JL811_04975</name>
</gene>
<sequence>MSIELVMGGFYTCHQDGHDPVHIWIGRVDLPTDLGRDARQPVASLVVTTGLPDTPVMSHAPFWESAAFDGEMTVAAPFEVDQATFEMQHAVWLMAWENGEASAWSLTPNEAYASMISDMREGLTK</sequence>
<evidence type="ECO:0000313" key="2">
    <source>
        <dbReference type="Proteomes" id="UP000648908"/>
    </source>
</evidence>
<reference evidence="1" key="1">
    <citation type="submission" date="2021-01" db="EMBL/GenBank/DDBJ databases">
        <title>Tabrizicola alba sp. nov. a motile alkaliphilic bacterium isolated from a soda lake.</title>
        <authorList>
            <person name="Szuroczki S."/>
            <person name="Abbaszade G."/>
            <person name="Schumann P."/>
            <person name="Toth E."/>
        </authorList>
    </citation>
    <scope>NUCLEOTIDE SEQUENCE</scope>
    <source>
        <strain evidence="1">DMG-N-6</strain>
    </source>
</reference>
<protein>
    <submittedName>
        <fullName evidence="1">Uncharacterized protein</fullName>
    </submittedName>
</protein>
<organism evidence="1 2">
    <name type="scientific">Szabonella alba</name>
    <dbReference type="NCBI Taxonomy" id="2804194"/>
    <lineage>
        <taxon>Bacteria</taxon>
        <taxon>Pseudomonadati</taxon>
        <taxon>Pseudomonadota</taxon>
        <taxon>Alphaproteobacteria</taxon>
        <taxon>Rhodobacterales</taxon>
        <taxon>Paracoccaceae</taxon>
        <taxon>Szabonella</taxon>
    </lineage>
</organism>
<dbReference type="RefSeq" id="WP_202687390.1">
    <property type="nucleotide sequence ID" value="NZ_JAESVN010000002.1"/>
</dbReference>
<dbReference type="EMBL" id="JAESVN010000002">
    <property type="protein sequence ID" value="MBL4916567.1"/>
    <property type="molecule type" value="Genomic_DNA"/>
</dbReference>
<dbReference type="AlphaFoldDB" id="A0A8K0V6X9"/>
<keyword evidence="2" id="KW-1185">Reference proteome</keyword>